<dbReference type="Proteomes" id="UP000198238">
    <property type="component" value="Chromosome"/>
</dbReference>
<dbReference type="KEGG" id="nei:BG910_01780"/>
<gene>
    <name evidence="1" type="ORF">BG910_01780</name>
</gene>
<keyword evidence="2" id="KW-1185">Reference proteome</keyword>
<name>A0A220RZI8_9NEIS</name>
<dbReference type="AlphaFoldDB" id="A0A220RZI8"/>
<dbReference type="EMBL" id="CP022278">
    <property type="protein sequence ID" value="ASK26639.1"/>
    <property type="molecule type" value="Genomic_DNA"/>
</dbReference>
<protein>
    <submittedName>
        <fullName evidence="1">Uncharacterized protein</fullName>
    </submittedName>
</protein>
<reference evidence="1 2" key="1">
    <citation type="submission" date="2017-06" db="EMBL/GenBank/DDBJ databases">
        <title>Neisseria chenwenguii sp. nov., isolated from the intestinal contents of Tibetan Plateau Pika in Yushu, Qinghai Province, China.</title>
        <authorList>
            <person name="Zhang G."/>
        </authorList>
    </citation>
    <scope>NUCLEOTIDE SEQUENCE [LARGE SCALE GENOMIC DNA]</scope>
    <source>
        <strain evidence="1 2">10023</strain>
    </source>
</reference>
<evidence type="ECO:0000313" key="2">
    <source>
        <dbReference type="Proteomes" id="UP000198238"/>
    </source>
</evidence>
<sequence>MVFPFEIREWGYFNDFIFGREWRKTESWFSDLERWFLGRLKTSMPSEIYFSDGIQPFAKSQ</sequence>
<organism evidence="1 2">
    <name type="scientific">Neisseria chenwenguii</name>
    <dbReference type="NCBI Taxonomy" id="1853278"/>
    <lineage>
        <taxon>Bacteria</taxon>
        <taxon>Pseudomonadati</taxon>
        <taxon>Pseudomonadota</taxon>
        <taxon>Betaproteobacteria</taxon>
        <taxon>Neisseriales</taxon>
        <taxon>Neisseriaceae</taxon>
        <taxon>Neisseria</taxon>
    </lineage>
</organism>
<proteinExistence type="predicted"/>
<accession>A0A220RZI8</accession>
<evidence type="ECO:0000313" key="1">
    <source>
        <dbReference type="EMBL" id="ASK26639.1"/>
    </source>
</evidence>